<dbReference type="GO" id="GO:0003995">
    <property type="term" value="F:acyl-CoA dehydrogenase activity"/>
    <property type="evidence" value="ECO:0007669"/>
    <property type="project" value="TreeGrafter"/>
</dbReference>
<sequence length="382" mass="40796">MTGRPALSPSRQCPDPGGHDALMRWLASRADSAETDPAGLAPEIDAIRQVGLLAACLPHSEGGEGLGLGVEAAHDTCTLLRRLGHANLSVARLFEGHMNAVKLLHLYGGPNVWERVAPAIGDGALLGVWGADGPRPLRGFRAGGRLRLQGEKIFASGLGFVHFAVVTLRDGNDDDGPSRLALVDVSDSARQDLSAWKASGMRATASGRFDFTGLEIDADHLVGQPGDYMREPYFEGGIWRYCAAHLGGAEALVDLWRDALTSRGRLDNPMQLARYARAVALCHAMASLLRDTAQTVEAVAAKPQDMINEAVAAALLARQFVEESCVQILQLAEKSLGTAAYVTGTPIERIRRDLSMFLRQATPDAKLLKAGRLLTGAQGAPW</sequence>
<dbReference type="Pfam" id="PF08028">
    <property type="entry name" value="Acyl-CoA_dh_2"/>
    <property type="match status" value="1"/>
</dbReference>
<dbReference type="InterPro" id="IPR037069">
    <property type="entry name" value="AcylCoA_DH/ox_N_sf"/>
</dbReference>
<dbReference type="PIRSF" id="PIRSF016578">
    <property type="entry name" value="HsaA"/>
    <property type="match status" value="1"/>
</dbReference>
<gene>
    <name evidence="3" type="ORF">C7453_107130</name>
</gene>
<dbReference type="SUPFAM" id="SSF47203">
    <property type="entry name" value="Acyl-CoA dehydrogenase C-terminal domain-like"/>
    <property type="match status" value="1"/>
</dbReference>
<dbReference type="Proteomes" id="UP000254958">
    <property type="component" value="Unassembled WGS sequence"/>
</dbReference>
<dbReference type="RefSeq" id="WP_211311066.1">
    <property type="nucleotide sequence ID" value="NZ_BJMI01000011.1"/>
</dbReference>
<evidence type="ECO:0000313" key="4">
    <source>
        <dbReference type="Proteomes" id="UP000254958"/>
    </source>
</evidence>
<dbReference type="InterPro" id="IPR013107">
    <property type="entry name" value="Acyl-CoA_DH_C"/>
</dbReference>
<dbReference type="SUPFAM" id="SSF56645">
    <property type="entry name" value="Acyl-CoA dehydrogenase NM domain-like"/>
    <property type="match status" value="1"/>
</dbReference>
<feature type="domain" description="Acyl-CoA dehydrogenase C-terminal" evidence="2">
    <location>
        <begin position="242"/>
        <end position="355"/>
    </location>
</feature>
<dbReference type="AlphaFoldDB" id="A0A370G3A7"/>
<dbReference type="InterPro" id="IPR046373">
    <property type="entry name" value="Acyl-CoA_Oxase/DH_mid-dom_sf"/>
</dbReference>
<keyword evidence="4" id="KW-1185">Reference proteome</keyword>
<dbReference type="Gene3D" id="2.40.110.10">
    <property type="entry name" value="Butyryl-CoA Dehydrogenase, subunit A, domain 2"/>
    <property type="match status" value="1"/>
</dbReference>
<keyword evidence="1" id="KW-0560">Oxidoreductase</keyword>
<dbReference type="Gene3D" id="1.10.540.10">
    <property type="entry name" value="Acyl-CoA dehydrogenase/oxidase, N-terminal domain"/>
    <property type="match status" value="1"/>
</dbReference>
<dbReference type="PANTHER" id="PTHR43884:SF12">
    <property type="entry name" value="ISOVALERYL-COA DEHYDROGENASE, MITOCHONDRIAL-RELATED"/>
    <property type="match status" value="1"/>
</dbReference>
<organism evidence="3 4">
    <name type="scientific">Gluconacetobacter liquefaciens</name>
    <name type="common">Acetobacter liquefaciens</name>
    <dbReference type="NCBI Taxonomy" id="89584"/>
    <lineage>
        <taxon>Bacteria</taxon>
        <taxon>Pseudomonadati</taxon>
        <taxon>Pseudomonadota</taxon>
        <taxon>Alphaproteobacteria</taxon>
        <taxon>Acetobacterales</taxon>
        <taxon>Acetobacteraceae</taxon>
        <taxon>Gluconacetobacter</taxon>
    </lineage>
</organism>
<dbReference type="PANTHER" id="PTHR43884">
    <property type="entry name" value="ACYL-COA DEHYDROGENASE"/>
    <property type="match status" value="1"/>
</dbReference>
<dbReference type="EMBL" id="QQAW01000007">
    <property type="protein sequence ID" value="RDI37084.1"/>
    <property type="molecule type" value="Genomic_DNA"/>
</dbReference>
<comment type="caution">
    <text evidence="3">The sequence shown here is derived from an EMBL/GenBank/DDBJ whole genome shotgun (WGS) entry which is preliminary data.</text>
</comment>
<name>A0A370G3A7_GLULI</name>
<reference evidence="3 4" key="1">
    <citation type="submission" date="2018-07" db="EMBL/GenBank/DDBJ databases">
        <title>Genomic Encyclopedia of Type Strains, Phase IV (KMG-IV): sequencing the most valuable type-strain genomes for metagenomic binning, comparative biology and taxonomic classification.</title>
        <authorList>
            <person name="Goeker M."/>
        </authorList>
    </citation>
    <scope>NUCLEOTIDE SEQUENCE [LARGE SCALE GENOMIC DNA]</scope>
    <source>
        <strain evidence="3 4">DSM 5603</strain>
    </source>
</reference>
<proteinExistence type="predicted"/>
<dbReference type="GO" id="GO:0050660">
    <property type="term" value="F:flavin adenine dinucleotide binding"/>
    <property type="evidence" value="ECO:0007669"/>
    <property type="project" value="InterPro"/>
</dbReference>
<evidence type="ECO:0000259" key="2">
    <source>
        <dbReference type="Pfam" id="PF08028"/>
    </source>
</evidence>
<dbReference type="InterPro" id="IPR009100">
    <property type="entry name" value="AcylCoA_DH/oxidase_NM_dom_sf"/>
</dbReference>
<dbReference type="InterPro" id="IPR036250">
    <property type="entry name" value="AcylCo_DH-like_C"/>
</dbReference>
<protein>
    <submittedName>
        <fullName evidence="3">Alkylation response protein AidB-like acyl-CoA dehydrogenase</fullName>
    </submittedName>
</protein>
<accession>A0A370G3A7</accession>
<evidence type="ECO:0000313" key="3">
    <source>
        <dbReference type="EMBL" id="RDI37084.1"/>
    </source>
</evidence>
<dbReference type="Gene3D" id="1.20.140.10">
    <property type="entry name" value="Butyryl-CoA Dehydrogenase, subunit A, domain 3"/>
    <property type="match status" value="1"/>
</dbReference>
<evidence type="ECO:0000256" key="1">
    <source>
        <dbReference type="ARBA" id="ARBA00023002"/>
    </source>
</evidence>